<sequence length="29" mass="3323">MYFLPLLTLQTNTCSHHHQAHSLFPSANL</sequence>
<evidence type="ECO:0000313" key="1">
    <source>
        <dbReference type="EMBL" id="CAI0432102.1"/>
    </source>
</evidence>
<keyword evidence="2" id="KW-1185">Reference proteome</keyword>
<organism evidence="1 2">
    <name type="scientific">Linum tenue</name>
    <dbReference type="NCBI Taxonomy" id="586396"/>
    <lineage>
        <taxon>Eukaryota</taxon>
        <taxon>Viridiplantae</taxon>
        <taxon>Streptophyta</taxon>
        <taxon>Embryophyta</taxon>
        <taxon>Tracheophyta</taxon>
        <taxon>Spermatophyta</taxon>
        <taxon>Magnoliopsida</taxon>
        <taxon>eudicotyledons</taxon>
        <taxon>Gunneridae</taxon>
        <taxon>Pentapetalae</taxon>
        <taxon>rosids</taxon>
        <taxon>fabids</taxon>
        <taxon>Malpighiales</taxon>
        <taxon>Linaceae</taxon>
        <taxon>Linum</taxon>
    </lineage>
</organism>
<gene>
    <name evidence="1" type="ORF">LITE_LOCUS23283</name>
</gene>
<proteinExistence type="predicted"/>
<dbReference type="AlphaFoldDB" id="A0AAV0LC70"/>
<accession>A0AAV0LC70</accession>
<reference evidence="1" key="1">
    <citation type="submission" date="2022-08" db="EMBL/GenBank/DDBJ databases">
        <authorList>
            <person name="Gutierrez-Valencia J."/>
        </authorList>
    </citation>
    <scope>NUCLEOTIDE SEQUENCE</scope>
</reference>
<dbReference type="Proteomes" id="UP001154282">
    <property type="component" value="Unassembled WGS sequence"/>
</dbReference>
<comment type="caution">
    <text evidence="1">The sequence shown here is derived from an EMBL/GenBank/DDBJ whole genome shotgun (WGS) entry which is preliminary data.</text>
</comment>
<name>A0AAV0LC70_9ROSI</name>
<protein>
    <submittedName>
        <fullName evidence="1">Uncharacterized protein</fullName>
    </submittedName>
</protein>
<evidence type="ECO:0000313" key="2">
    <source>
        <dbReference type="Proteomes" id="UP001154282"/>
    </source>
</evidence>
<dbReference type="EMBL" id="CAMGYJ010000006">
    <property type="protein sequence ID" value="CAI0432102.1"/>
    <property type="molecule type" value="Genomic_DNA"/>
</dbReference>